<name>A0A8J6JN80_9FIRM</name>
<evidence type="ECO:0000259" key="2">
    <source>
        <dbReference type="Pfam" id="PF14285"/>
    </source>
</evidence>
<dbReference type="InterPro" id="IPR025377">
    <property type="entry name" value="DUF4367"/>
</dbReference>
<gene>
    <name evidence="3" type="ORF">H8S62_13685</name>
</gene>
<feature type="domain" description="DUF4367" evidence="2">
    <location>
        <begin position="81"/>
        <end position="186"/>
    </location>
</feature>
<dbReference type="AlphaFoldDB" id="A0A8J6JN80"/>
<keyword evidence="1" id="KW-0732">Signal</keyword>
<feature type="signal peptide" evidence="1">
    <location>
        <begin position="1"/>
        <end position="36"/>
    </location>
</feature>
<organism evidence="3 4">
    <name type="scientific">Lawsonibacter faecis</name>
    <dbReference type="NCBI Taxonomy" id="2763052"/>
    <lineage>
        <taxon>Bacteria</taxon>
        <taxon>Bacillati</taxon>
        <taxon>Bacillota</taxon>
        <taxon>Clostridia</taxon>
        <taxon>Eubacteriales</taxon>
        <taxon>Oscillospiraceae</taxon>
        <taxon>Lawsonibacter</taxon>
    </lineage>
</organism>
<comment type="caution">
    <text evidence="3">The sequence shown here is derived from an EMBL/GenBank/DDBJ whole genome shotgun (WGS) entry which is preliminary data.</text>
</comment>
<dbReference type="Proteomes" id="UP000607645">
    <property type="component" value="Unassembled WGS sequence"/>
</dbReference>
<reference evidence="3" key="1">
    <citation type="submission" date="2020-08" db="EMBL/GenBank/DDBJ databases">
        <title>Genome public.</title>
        <authorList>
            <person name="Liu C."/>
            <person name="Sun Q."/>
        </authorList>
    </citation>
    <scope>NUCLEOTIDE SEQUENCE</scope>
    <source>
        <strain evidence="3">NSJ-52</strain>
    </source>
</reference>
<evidence type="ECO:0000256" key="1">
    <source>
        <dbReference type="SAM" id="SignalP"/>
    </source>
</evidence>
<protein>
    <submittedName>
        <fullName evidence="3">DUF4367 domain-containing protein</fullName>
    </submittedName>
</protein>
<accession>A0A8J6JN80</accession>
<dbReference type="RefSeq" id="WP_186919853.1">
    <property type="nucleotide sequence ID" value="NZ_JACOPQ010000012.1"/>
</dbReference>
<keyword evidence="4" id="KW-1185">Reference proteome</keyword>
<evidence type="ECO:0000313" key="4">
    <source>
        <dbReference type="Proteomes" id="UP000607645"/>
    </source>
</evidence>
<dbReference type="Pfam" id="PF14285">
    <property type="entry name" value="DUF4367"/>
    <property type="match status" value="1"/>
</dbReference>
<proteinExistence type="predicted"/>
<dbReference type="EMBL" id="JACOPQ010000012">
    <property type="protein sequence ID" value="MBC5738059.1"/>
    <property type="molecule type" value="Genomic_DNA"/>
</dbReference>
<feature type="chain" id="PRO_5039666660" evidence="1">
    <location>
        <begin position="37"/>
        <end position="191"/>
    </location>
</feature>
<evidence type="ECO:0000313" key="3">
    <source>
        <dbReference type="EMBL" id="MBC5738059.1"/>
    </source>
</evidence>
<sequence length="191" mass="21575">MLNQPFAYYKRTTRSAWRKLLRAAACVLLTASLAFGALMAASPSARAWVQEVLTQWLETHTWFIFTANPNAGTETGEWKTGYLPEGFRLESERPMSIMTKVTYINDEGTKIFLTYGPAVSGGLVGFDNERKDYAELSINGNKAYLFRANVQDDRNNLLWVDKDNNITFKLMSGIDTSELIRIAEGIREIES</sequence>